<evidence type="ECO:0000313" key="2">
    <source>
        <dbReference type="Proteomes" id="UP000507222"/>
    </source>
</evidence>
<dbReference type="EMBL" id="CAEKDK010000008">
    <property type="protein sequence ID" value="CAB4290409.1"/>
    <property type="molecule type" value="Genomic_DNA"/>
</dbReference>
<name>A0A6J5VMQ9_PRUAR</name>
<organism evidence="1 2">
    <name type="scientific">Prunus armeniaca</name>
    <name type="common">Apricot</name>
    <name type="synonym">Armeniaca vulgaris</name>
    <dbReference type="NCBI Taxonomy" id="36596"/>
    <lineage>
        <taxon>Eukaryota</taxon>
        <taxon>Viridiplantae</taxon>
        <taxon>Streptophyta</taxon>
        <taxon>Embryophyta</taxon>
        <taxon>Tracheophyta</taxon>
        <taxon>Spermatophyta</taxon>
        <taxon>Magnoliopsida</taxon>
        <taxon>eudicotyledons</taxon>
        <taxon>Gunneridae</taxon>
        <taxon>Pentapetalae</taxon>
        <taxon>rosids</taxon>
        <taxon>fabids</taxon>
        <taxon>Rosales</taxon>
        <taxon>Rosaceae</taxon>
        <taxon>Amygdaloideae</taxon>
        <taxon>Amygdaleae</taxon>
        <taxon>Prunus</taxon>
    </lineage>
</organism>
<dbReference type="AlphaFoldDB" id="A0A6J5VMQ9"/>
<accession>A0A6J5VMQ9</accession>
<proteinExistence type="predicted"/>
<sequence length="95" mass="10110">MRHRAGGENFWRAVVSGGEQHTAASAISVSVTSAITDIYNNRSEVAVPCNSNITRSAYVNSSTHVPGAAPAARCPTPRGSLVQRKAMPMARERDT</sequence>
<reference evidence="1 2" key="1">
    <citation type="submission" date="2020-05" db="EMBL/GenBank/DDBJ databases">
        <authorList>
            <person name="Campoy J."/>
            <person name="Schneeberger K."/>
            <person name="Spophaly S."/>
        </authorList>
    </citation>
    <scope>NUCLEOTIDE SEQUENCE [LARGE SCALE GENOMIC DNA]</scope>
    <source>
        <strain evidence="1">PruArmRojPasFocal</strain>
    </source>
</reference>
<protein>
    <submittedName>
        <fullName evidence="1">Uncharacterized protein</fullName>
    </submittedName>
</protein>
<evidence type="ECO:0000313" key="1">
    <source>
        <dbReference type="EMBL" id="CAB4290409.1"/>
    </source>
</evidence>
<gene>
    <name evidence="1" type="ORF">CURHAP_LOCUS50398</name>
</gene>
<dbReference type="Proteomes" id="UP000507222">
    <property type="component" value="Unassembled WGS sequence"/>
</dbReference>